<dbReference type="Pfam" id="PF00392">
    <property type="entry name" value="GntR"/>
    <property type="match status" value="1"/>
</dbReference>
<evidence type="ECO:0000256" key="3">
    <source>
        <dbReference type="ARBA" id="ARBA00023163"/>
    </source>
</evidence>
<dbReference type="GO" id="GO:0003700">
    <property type="term" value="F:DNA-binding transcription factor activity"/>
    <property type="evidence" value="ECO:0007669"/>
    <property type="project" value="InterPro"/>
</dbReference>
<dbReference type="CDD" id="cd07377">
    <property type="entry name" value="WHTH_GntR"/>
    <property type="match status" value="1"/>
</dbReference>
<dbReference type="Gene3D" id="1.10.10.10">
    <property type="entry name" value="Winged helix-like DNA-binding domain superfamily/Winged helix DNA-binding domain"/>
    <property type="match status" value="1"/>
</dbReference>
<keyword evidence="2" id="KW-0238">DNA-binding</keyword>
<dbReference type="RefSeq" id="WP_251221776.1">
    <property type="nucleotide sequence ID" value="NZ_JAMBOL010000001.1"/>
</dbReference>
<dbReference type="PANTHER" id="PTHR38445">
    <property type="entry name" value="HTH-TYPE TRANSCRIPTIONAL REPRESSOR YTRA"/>
    <property type="match status" value="1"/>
</dbReference>
<dbReference type="SMART" id="SM00345">
    <property type="entry name" value="HTH_GNTR"/>
    <property type="match status" value="1"/>
</dbReference>
<dbReference type="InterPro" id="IPR000524">
    <property type="entry name" value="Tscrpt_reg_HTH_GntR"/>
</dbReference>
<dbReference type="EMBL" id="JAMBOL010000001">
    <property type="protein sequence ID" value="MCM3712937.1"/>
    <property type="molecule type" value="Genomic_DNA"/>
</dbReference>
<evidence type="ECO:0000259" key="4">
    <source>
        <dbReference type="PROSITE" id="PS50949"/>
    </source>
</evidence>
<sequence length="131" mass="14848">MYIQINQRSTTPLYEQLTQQIKELVAKGILQEGEQLPSVRELASQVVINPNTVSKAYKELERQGVIVTLRGKGTFVAAREDYVVDPKQQERIKQQIQQLVIEATYAGIQEKTFAGWVREEYAKVGGTEHAD</sequence>
<keyword evidence="3" id="KW-0804">Transcription</keyword>
<evidence type="ECO:0000256" key="2">
    <source>
        <dbReference type="ARBA" id="ARBA00023125"/>
    </source>
</evidence>
<gene>
    <name evidence="5" type="ORF">M3202_02505</name>
</gene>
<dbReference type="InterPro" id="IPR036390">
    <property type="entry name" value="WH_DNA-bd_sf"/>
</dbReference>
<dbReference type="AlphaFoldDB" id="A0A9X2DML5"/>
<organism evidence="5 6">
    <name type="scientific">Halalkalibacter oceani</name>
    <dbReference type="NCBI Taxonomy" id="1653776"/>
    <lineage>
        <taxon>Bacteria</taxon>
        <taxon>Bacillati</taxon>
        <taxon>Bacillota</taxon>
        <taxon>Bacilli</taxon>
        <taxon>Bacillales</taxon>
        <taxon>Bacillaceae</taxon>
        <taxon>Halalkalibacter</taxon>
    </lineage>
</organism>
<reference evidence="5" key="1">
    <citation type="submission" date="2022-05" db="EMBL/GenBank/DDBJ databases">
        <title>Comparative Genomics of Spacecraft Associated Microbes.</title>
        <authorList>
            <person name="Tran M.T."/>
            <person name="Wright A."/>
            <person name="Seuylemezian A."/>
            <person name="Eisen J."/>
            <person name="Coil D."/>
        </authorList>
    </citation>
    <scope>NUCLEOTIDE SEQUENCE</scope>
    <source>
        <strain evidence="5">214.1.1</strain>
    </source>
</reference>
<evidence type="ECO:0000256" key="1">
    <source>
        <dbReference type="ARBA" id="ARBA00023015"/>
    </source>
</evidence>
<dbReference type="InterPro" id="IPR036388">
    <property type="entry name" value="WH-like_DNA-bd_sf"/>
</dbReference>
<evidence type="ECO:0000313" key="5">
    <source>
        <dbReference type="EMBL" id="MCM3712937.1"/>
    </source>
</evidence>
<proteinExistence type="predicted"/>
<dbReference type="PROSITE" id="PS50949">
    <property type="entry name" value="HTH_GNTR"/>
    <property type="match status" value="1"/>
</dbReference>
<comment type="caution">
    <text evidence="5">The sequence shown here is derived from an EMBL/GenBank/DDBJ whole genome shotgun (WGS) entry which is preliminary data.</text>
</comment>
<keyword evidence="6" id="KW-1185">Reference proteome</keyword>
<dbReference type="SUPFAM" id="SSF46785">
    <property type="entry name" value="Winged helix' DNA-binding domain"/>
    <property type="match status" value="1"/>
</dbReference>
<evidence type="ECO:0000313" key="6">
    <source>
        <dbReference type="Proteomes" id="UP001139179"/>
    </source>
</evidence>
<protein>
    <submittedName>
        <fullName evidence="5">GntR family transcriptional regulator</fullName>
    </submittedName>
</protein>
<feature type="domain" description="HTH gntR-type" evidence="4">
    <location>
        <begin position="11"/>
        <end position="79"/>
    </location>
</feature>
<dbReference type="PANTHER" id="PTHR38445:SF9">
    <property type="entry name" value="HTH-TYPE TRANSCRIPTIONAL REPRESSOR YTRA"/>
    <property type="match status" value="1"/>
</dbReference>
<dbReference type="Proteomes" id="UP001139179">
    <property type="component" value="Unassembled WGS sequence"/>
</dbReference>
<dbReference type="GO" id="GO:0003677">
    <property type="term" value="F:DNA binding"/>
    <property type="evidence" value="ECO:0007669"/>
    <property type="project" value="UniProtKB-KW"/>
</dbReference>
<name>A0A9X2DML5_9BACI</name>
<accession>A0A9X2DML5</accession>
<keyword evidence="1" id="KW-0805">Transcription regulation</keyword>